<evidence type="ECO:0000313" key="2">
    <source>
        <dbReference type="Proteomes" id="UP001374535"/>
    </source>
</evidence>
<reference evidence="1 2" key="1">
    <citation type="journal article" date="2023" name="Life. Sci Alliance">
        <title>Evolutionary insights into 3D genome organization and epigenetic landscape of Vigna mungo.</title>
        <authorList>
            <person name="Junaid A."/>
            <person name="Singh B."/>
            <person name="Bhatia S."/>
        </authorList>
    </citation>
    <scope>NUCLEOTIDE SEQUENCE [LARGE SCALE GENOMIC DNA]</scope>
    <source>
        <strain evidence="1">Urdbean</strain>
    </source>
</reference>
<accession>A0AAQ3S927</accession>
<gene>
    <name evidence="1" type="ORF">V8G54_007558</name>
</gene>
<name>A0AAQ3S927_VIGMU</name>
<organism evidence="1 2">
    <name type="scientific">Vigna mungo</name>
    <name type="common">Black gram</name>
    <name type="synonym">Phaseolus mungo</name>
    <dbReference type="NCBI Taxonomy" id="3915"/>
    <lineage>
        <taxon>Eukaryota</taxon>
        <taxon>Viridiplantae</taxon>
        <taxon>Streptophyta</taxon>
        <taxon>Embryophyta</taxon>
        <taxon>Tracheophyta</taxon>
        <taxon>Spermatophyta</taxon>
        <taxon>Magnoliopsida</taxon>
        <taxon>eudicotyledons</taxon>
        <taxon>Gunneridae</taxon>
        <taxon>Pentapetalae</taxon>
        <taxon>rosids</taxon>
        <taxon>fabids</taxon>
        <taxon>Fabales</taxon>
        <taxon>Fabaceae</taxon>
        <taxon>Papilionoideae</taxon>
        <taxon>50 kb inversion clade</taxon>
        <taxon>NPAAA clade</taxon>
        <taxon>indigoferoid/millettioid clade</taxon>
        <taxon>Phaseoleae</taxon>
        <taxon>Vigna</taxon>
    </lineage>
</organism>
<dbReference type="Proteomes" id="UP001374535">
    <property type="component" value="Chromosome 2"/>
</dbReference>
<sequence length="106" mass="12439">MTTRFFRVIRFRVTRFKKKSPQTSSSNHWPVRDPLYPVYADFSLWFLQARFFHIRENNTNTRISSIDGAMRHDRIVDALNVTVDICLTRFVFLRGCALLPFGIGPS</sequence>
<protein>
    <submittedName>
        <fullName evidence="1">Uncharacterized protein</fullName>
    </submittedName>
</protein>
<dbReference type="EMBL" id="CP144699">
    <property type="protein sequence ID" value="WVZ20236.1"/>
    <property type="molecule type" value="Genomic_DNA"/>
</dbReference>
<keyword evidence="2" id="KW-1185">Reference proteome</keyword>
<dbReference type="AlphaFoldDB" id="A0AAQ3S927"/>
<proteinExistence type="predicted"/>
<evidence type="ECO:0000313" key="1">
    <source>
        <dbReference type="EMBL" id="WVZ20236.1"/>
    </source>
</evidence>